<feature type="region of interest" description="Disordered" evidence="1">
    <location>
        <begin position="66"/>
        <end position="99"/>
    </location>
</feature>
<comment type="caution">
    <text evidence="2">The sequence shown here is derived from an EMBL/GenBank/DDBJ whole genome shotgun (WGS) entry which is preliminary data.</text>
</comment>
<organism evidence="2 3">
    <name type="scientific">Acer saccharum</name>
    <name type="common">Sugar maple</name>
    <dbReference type="NCBI Taxonomy" id="4024"/>
    <lineage>
        <taxon>Eukaryota</taxon>
        <taxon>Viridiplantae</taxon>
        <taxon>Streptophyta</taxon>
        <taxon>Embryophyta</taxon>
        <taxon>Tracheophyta</taxon>
        <taxon>Spermatophyta</taxon>
        <taxon>Magnoliopsida</taxon>
        <taxon>eudicotyledons</taxon>
        <taxon>Gunneridae</taxon>
        <taxon>Pentapetalae</taxon>
        <taxon>rosids</taxon>
        <taxon>malvids</taxon>
        <taxon>Sapindales</taxon>
        <taxon>Sapindaceae</taxon>
        <taxon>Hippocastanoideae</taxon>
        <taxon>Acereae</taxon>
        <taxon>Acer</taxon>
    </lineage>
</organism>
<dbReference type="Proteomes" id="UP001168877">
    <property type="component" value="Unassembled WGS sequence"/>
</dbReference>
<keyword evidence="3" id="KW-1185">Reference proteome</keyword>
<gene>
    <name evidence="2" type="ORF">LWI29_016704</name>
</gene>
<accession>A0AA39VQF0</accession>
<feature type="compositionally biased region" description="Basic residues" evidence="1">
    <location>
        <begin position="70"/>
        <end position="80"/>
    </location>
</feature>
<name>A0AA39VQF0_ACESA</name>
<proteinExistence type="predicted"/>
<evidence type="ECO:0000313" key="3">
    <source>
        <dbReference type="Proteomes" id="UP001168877"/>
    </source>
</evidence>
<dbReference type="AlphaFoldDB" id="A0AA39VQF0"/>
<reference evidence="2" key="1">
    <citation type="journal article" date="2022" name="Plant J.">
        <title>Strategies of tolerance reflected in two North American maple genomes.</title>
        <authorList>
            <person name="McEvoy S.L."/>
            <person name="Sezen U.U."/>
            <person name="Trouern-Trend A."/>
            <person name="McMahon S.M."/>
            <person name="Schaberg P.G."/>
            <person name="Yang J."/>
            <person name="Wegrzyn J.L."/>
            <person name="Swenson N.G."/>
        </authorList>
    </citation>
    <scope>NUCLEOTIDE SEQUENCE</scope>
    <source>
        <strain evidence="2">NS2018</strain>
    </source>
</reference>
<evidence type="ECO:0000313" key="2">
    <source>
        <dbReference type="EMBL" id="KAK0594729.1"/>
    </source>
</evidence>
<dbReference type="EMBL" id="JAUESC010000005">
    <property type="protein sequence ID" value="KAK0594729.1"/>
    <property type="molecule type" value="Genomic_DNA"/>
</dbReference>
<reference evidence="2" key="2">
    <citation type="submission" date="2023-06" db="EMBL/GenBank/DDBJ databases">
        <authorList>
            <person name="Swenson N.G."/>
            <person name="Wegrzyn J.L."/>
            <person name="Mcevoy S.L."/>
        </authorList>
    </citation>
    <scope>NUCLEOTIDE SEQUENCE</scope>
    <source>
        <strain evidence="2">NS2018</strain>
        <tissue evidence="2">Leaf</tissue>
    </source>
</reference>
<sequence length="148" mass="16286">MTNFGGKLVVVWEENGVSGKEMGIRCAEIVVERGGDGELWGKIGCEVVLKNALEIALCAGEPALDDKRKTSARPAHKHKFAQALDDQRSDRRTTSGKPLGDLRWWACAGVDQRTTSDRPLGDLRWWTSARPATDHWAICAGELRWSGA</sequence>
<protein>
    <submittedName>
        <fullName evidence="2">Uncharacterized protein</fullName>
    </submittedName>
</protein>
<evidence type="ECO:0000256" key="1">
    <source>
        <dbReference type="SAM" id="MobiDB-lite"/>
    </source>
</evidence>